<comment type="caution">
    <text evidence="2">The sequence shown here is derived from an EMBL/GenBank/DDBJ whole genome shotgun (WGS) entry which is preliminary data.</text>
</comment>
<evidence type="ECO:0000313" key="2">
    <source>
        <dbReference type="EMBL" id="EJW94313.1"/>
    </source>
</evidence>
<protein>
    <submittedName>
        <fullName evidence="2">DNA primase</fullName>
    </submittedName>
</protein>
<dbReference type="EMBL" id="AMCI01006455">
    <property type="protein sequence ID" value="EJW94313.1"/>
    <property type="molecule type" value="Genomic_DNA"/>
</dbReference>
<feature type="non-terminal residue" evidence="2">
    <location>
        <position position="1"/>
    </location>
</feature>
<accession>J9FIQ1</accession>
<dbReference type="AlphaFoldDB" id="J9FIQ1"/>
<evidence type="ECO:0000256" key="1">
    <source>
        <dbReference type="SAM" id="MobiDB-lite"/>
    </source>
</evidence>
<gene>
    <name evidence="2" type="ORF">EVA_17580</name>
</gene>
<proteinExistence type="predicted"/>
<name>J9FIQ1_9ZZZZ</name>
<reference evidence="2" key="1">
    <citation type="journal article" date="2012" name="PLoS ONE">
        <title>Gene sets for utilization of primary and secondary nutrition supplies in the distal gut of endangered iberian lynx.</title>
        <authorList>
            <person name="Alcaide M."/>
            <person name="Messina E."/>
            <person name="Richter M."/>
            <person name="Bargiela R."/>
            <person name="Peplies J."/>
            <person name="Huws S.A."/>
            <person name="Newbold C.J."/>
            <person name="Golyshin P.N."/>
            <person name="Simon M.A."/>
            <person name="Lopez G."/>
            <person name="Yakimov M.M."/>
            <person name="Ferrer M."/>
        </authorList>
    </citation>
    <scope>NUCLEOTIDE SEQUENCE</scope>
</reference>
<feature type="region of interest" description="Disordered" evidence="1">
    <location>
        <begin position="1"/>
        <end position="20"/>
    </location>
</feature>
<organism evidence="2">
    <name type="scientific">gut metagenome</name>
    <dbReference type="NCBI Taxonomy" id="749906"/>
    <lineage>
        <taxon>unclassified sequences</taxon>
        <taxon>metagenomes</taxon>
        <taxon>organismal metagenomes</taxon>
    </lineage>
</organism>
<feature type="compositionally biased region" description="Polar residues" evidence="1">
    <location>
        <begin position="1"/>
        <end position="13"/>
    </location>
</feature>
<sequence length="182" mass="21460">TNGDITQATPTQDSESEAKSPLQPYELAIMRYLVRYGEYIMYDYVDEESGDHVCHKVAEYIHFDLERDGLSLFTPIFRRMLDEAVEHCNDDEFIASRYFLSHPDPCISQLAANLISDKYQLSKYHSKFRVLETEEQKLDYLVQRDLYSWKEAYTMLEIKRLQSEIKEAQANNEMDRIYELSG</sequence>